<organism evidence="1 2">
    <name type="scientific">Dreissena polymorpha</name>
    <name type="common">Zebra mussel</name>
    <name type="synonym">Mytilus polymorpha</name>
    <dbReference type="NCBI Taxonomy" id="45954"/>
    <lineage>
        <taxon>Eukaryota</taxon>
        <taxon>Metazoa</taxon>
        <taxon>Spiralia</taxon>
        <taxon>Lophotrochozoa</taxon>
        <taxon>Mollusca</taxon>
        <taxon>Bivalvia</taxon>
        <taxon>Autobranchia</taxon>
        <taxon>Heteroconchia</taxon>
        <taxon>Euheterodonta</taxon>
        <taxon>Imparidentia</taxon>
        <taxon>Neoheterodontei</taxon>
        <taxon>Myida</taxon>
        <taxon>Dreissenoidea</taxon>
        <taxon>Dreissenidae</taxon>
        <taxon>Dreissena</taxon>
    </lineage>
</organism>
<sequence length="149" mass="16997">MHRIIKLHRYIDHDSQMTPIDVQVTRGRSSHAALIFSWELPLAGLQGPILVPVKHRKHEYVDLCLKITPAPITSVSSSSAAKAIFAVKVKEGGMGMQIQELWQCQHWNIIPRSLVTTNNHLLRELAEAQDTSTKVNQLNWRYKQLMKNP</sequence>
<comment type="caution">
    <text evidence="1">The sequence shown here is derived from an EMBL/GenBank/DDBJ whole genome shotgun (WGS) entry which is preliminary data.</text>
</comment>
<evidence type="ECO:0000313" key="1">
    <source>
        <dbReference type="EMBL" id="KAH3752745.1"/>
    </source>
</evidence>
<proteinExistence type="predicted"/>
<accession>A0A9D4DQF5</accession>
<protein>
    <submittedName>
        <fullName evidence="1">Uncharacterized protein</fullName>
    </submittedName>
</protein>
<dbReference type="EMBL" id="JAIWYP010000010">
    <property type="protein sequence ID" value="KAH3752745.1"/>
    <property type="molecule type" value="Genomic_DNA"/>
</dbReference>
<reference evidence="1" key="2">
    <citation type="submission" date="2020-11" db="EMBL/GenBank/DDBJ databases">
        <authorList>
            <person name="McCartney M.A."/>
            <person name="Auch B."/>
            <person name="Kono T."/>
            <person name="Mallez S."/>
            <person name="Becker A."/>
            <person name="Gohl D.M."/>
            <person name="Silverstein K.A.T."/>
            <person name="Koren S."/>
            <person name="Bechman K.B."/>
            <person name="Herman A."/>
            <person name="Abrahante J.E."/>
            <person name="Garbe J."/>
        </authorList>
    </citation>
    <scope>NUCLEOTIDE SEQUENCE</scope>
    <source>
        <strain evidence="1">Duluth1</strain>
        <tissue evidence="1">Whole animal</tissue>
    </source>
</reference>
<evidence type="ECO:0000313" key="2">
    <source>
        <dbReference type="Proteomes" id="UP000828390"/>
    </source>
</evidence>
<reference evidence="1" key="1">
    <citation type="journal article" date="2019" name="bioRxiv">
        <title>The Genome of the Zebra Mussel, Dreissena polymorpha: A Resource for Invasive Species Research.</title>
        <authorList>
            <person name="McCartney M.A."/>
            <person name="Auch B."/>
            <person name="Kono T."/>
            <person name="Mallez S."/>
            <person name="Zhang Y."/>
            <person name="Obille A."/>
            <person name="Becker A."/>
            <person name="Abrahante J.E."/>
            <person name="Garbe J."/>
            <person name="Badalamenti J.P."/>
            <person name="Herman A."/>
            <person name="Mangelson H."/>
            <person name="Liachko I."/>
            <person name="Sullivan S."/>
            <person name="Sone E.D."/>
            <person name="Koren S."/>
            <person name="Silverstein K.A.T."/>
            <person name="Beckman K.B."/>
            <person name="Gohl D.M."/>
        </authorList>
    </citation>
    <scope>NUCLEOTIDE SEQUENCE</scope>
    <source>
        <strain evidence="1">Duluth1</strain>
        <tissue evidence="1">Whole animal</tissue>
    </source>
</reference>
<keyword evidence="2" id="KW-1185">Reference proteome</keyword>
<name>A0A9D4DQF5_DREPO</name>
<gene>
    <name evidence="1" type="ORF">DPMN_187371</name>
</gene>
<dbReference type="AlphaFoldDB" id="A0A9D4DQF5"/>
<dbReference type="Proteomes" id="UP000828390">
    <property type="component" value="Unassembled WGS sequence"/>
</dbReference>